<feature type="compositionally biased region" description="Basic and acidic residues" evidence="1">
    <location>
        <begin position="29"/>
        <end position="40"/>
    </location>
</feature>
<dbReference type="EMBL" id="JAPIVE010000003">
    <property type="protein sequence ID" value="MCX2524984.1"/>
    <property type="molecule type" value="Genomic_DNA"/>
</dbReference>
<name>A0AA41ZIS4_9GAMM</name>
<reference evidence="2" key="1">
    <citation type="submission" date="2022-11" db="EMBL/GenBank/DDBJ databases">
        <title>Larsenimonas rhizosphaerae sp. nov., isolated from a tidal mudflat.</title>
        <authorList>
            <person name="Lee S.D."/>
            <person name="Kim I.S."/>
        </authorList>
    </citation>
    <scope>NUCLEOTIDE SEQUENCE</scope>
    <source>
        <strain evidence="2">GH2-1</strain>
    </source>
</reference>
<proteinExistence type="predicted"/>
<dbReference type="RefSeq" id="WP_265896600.1">
    <property type="nucleotide sequence ID" value="NZ_JAPIVE010000003.1"/>
</dbReference>
<comment type="caution">
    <text evidence="2">The sequence shown here is derived from an EMBL/GenBank/DDBJ whole genome shotgun (WGS) entry which is preliminary data.</text>
</comment>
<sequence>MTTMIVVADAARARIFTEDNGAMKEHEALVHPESREHTGDLRTGGKGASGKGPHQHQTGNEDATSDKHEAFFASDVAEYLKQAHDQGKIEKLIIAAAPSFLGTLRQKMGKSLQQCIDQTVDKELSRESAEEIRDRFAPNAKLG</sequence>
<evidence type="ECO:0000256" key="1">
    <source>
        <dbReference type="SAM" id="MobiDB-lite"/>
    </source>
</evidence>
<gene>
    <name evidence="2" type="ORF">OQ287_12095</name>
</gene>
<dbReference type="AlphaFoldDB" id="A0AA41ZIS4"/>
<keyword evidence="3" id="KW-1185">Reference proteome</keyword>
<accession>A0AA41ZIS4</accession>
<organism evidence="2 3">
    <name type="scientific">Larsenimonas rhizosphaerae</name>
    <dbReference type="NCBI Taxonomy" id="2944682"/>
    <lineage>
        <taxon>Bacteria</taxon>
        <taxon>Pseudomonadati</taxon>
        <taxon>Pseudomonadota</taxon>
        <taxon>Gammaproteobacteria</taxon>
        <taxon>Oceanospirillales</taxon>
        <taxon>Halomonadaceae</taxon>
        <taxon>Larsenimonas</taxon>
    </lineage>
</organism>
<dbReference type="Pfam" id="PF10116">
    <property type="entry name" value="Host_attach"/>
    <property type="match status" value="1"/>
</dbReference>
<evidence type="ECO:0000313" key="3">
    <source>
        <dbReference type="Proteomes" id="UP001165678"/>
    </source>
</evidence>
<dbReference type="InterPro" id="IPR019291">
    <property type="entry name" value="Host_attachment_protein"/>
</dbReference>
<protein>
    <submittedName>
        <fullName evidence="2">Host attachment protein</fullName>
    </submittedName>
</protein>
<feature type="region of interest" description="Disordered" evidence="1">
    <location>
        <begin position="29"/>
        <end position="68"/>
    </location>
</feature>
<dbReference type="Proteomes" id="UP001165678">
    <property type="component" value="Unassembled WGS sequence"/>
</dbReference>
<evidence type="ECO:0000313" key="2">
    <source>
        <dbReference type="EMBL" id="MCX2524984.1"/>
    </source>
</evidence>